<comment type="caution">
    <text evidence="6">The sequence shown here is derived from an EMBL/GenBank/DDBJ whole genome shotgun (WGS) entry which is preliminary data.</text>
</comment>
<evidence type="ECO:0000256" key="2">
    <source>
        <dbReference type="PROSITE-ProRule" id="PRU00192"/>
    </source>
</evidence>
<feature type="domain" description="Ubiquitin-like" evidence="5">
    <location>
        <begin position="2"/>
        <end position="71"/>
    </location>
</feature>
<organism evidence="6 7">
    <name type="scientific">Favolaschia claudopus</name>
    <dbReference type="NCBI Taxonomy" id="2862362"/>
    <lineage>
        <taxon>Eukaryota</taxon>
        <taxon>Fungi</taxon>
        <taxon>Dikarya</taxon>
        <taxon>Basidiomycota</taxon>
        <taxon>Agaricomycotina</taxon>
        <taxon>Agaricomycetes</taxon>
        <taxon>Agaricomycetidae</taxon>
        <taxon>Agaricales</taxon>
        <taxon>Marasmiineae</taxon>
        <taxon>Mycenaceae</taxon>
        <taxon>Favolaschia</taxon>
    </lineage>
</organism>
<dbReference type="Pfam" id="PF00240">
    <property type="entry name" value="ubiquitin"/>
    <property type="match status" value="1"/>
</dbReference>
<dbReference type="PROSITE" id="PS50053">
    <property type="entry name" value="UBIQUITIN_2"/>
    <property type="match status" value="1"/>
</dbReference>
<dbReference type="Gene3D" id="2.30.30.40">
    <property type="entry name" value="SH3 Domains"/>
    <property type="match status" value="1"/>
</dbReference>
<dbReference type="AlphaFoldDB" id="A0AAW0DGV2"/>
<dbReference type="SMART" id="SM00213">
    <property type="entry name" value="UBQ"/>
    <property type="match status" value="1"/>
</dbReference>
<dbReference type="InterPro" id="IPR036028">
    <property type="entry name" value="SH3-like_dom_sf"/>
</dbReference>
<dbReference type="EMBL" id="JAWWNJ010000008">
    <property type="protein sequence ID" value="KAK7050637.1"/>
    <property type="molecule type" value="Genomic_DNA"/>
</dbReference>
<feature type="region of interest" description="Disordered" evidence="3">
    <location>
        <begin position="314"/>
        <end position="340"/>
    </location>
</feature>
<dbReference type="SUPFAM" id="SSF54236">
    <property type="entry name" value="Ubiquitin-like"/>
    <property type="match status" value="1"/>
</dbReference>
<keyword evidence="7" id="KW-1185">Reference proteome</keyword>
<feature type="domain" description="SH3" evidence="4">
    <location>
        <begin position="125"/>
        <end position="195"/>
    </location>
</feature>
<accession>A0AAW0DGV2</accession>
<dbReference type="SMART" id="SM00326">
    <property type="entry name" value="SH3"/>
    <property type="match status" value="1"/>
</dbReference>
<dbReference type="PROSITE" id="PS50002">
    <property type="entry name" value="SH3"/>
    <property type="match status" value="1"/>
</dbReference>
<name>A0AAW0DGV2_9AGAR</name>
<evidence type="ECO:0008006" key="8">
    <source>
        <dbReference type="Google" id="ProtNLM"/>
    </source>
</evidence>
<dbReference type="InterPro" id="IPR029071">
    <property type="entry name" value="Ubiquitin-like_domsf"/>
</dbReference>
<gene>
    <name evidence="6" type="ORF">R3P38DRAFT_1764077</name>
</gene>
<proteinExistence type="predicted"/>
<evidence type="ECO:0000259" key="4">
    <source>
        <dbReference type="PROSITE" id="PS50002"/>
    </source>
</evidence>
<dbReference type="InterPro" id="IPR000626">
    <property type="entry name" value="Ubiquitin-like_dom"/>
</dbReference>
<dbReference type="CDD" id="cd17039">
    <property type="entry name" value="Ubl_ubiquitin_like"/>
    <property type="match status" value="1"/>
</dbReference>
<reference evidence="6 7" key="1">
    <citation type="journal article" date="2024" name="J Genomics">
        <title>Draft genome sequencing and assembly of Favolaschia claudopus CIRM-BRFM 2984 isolated from oak limbs.</title>
        <authorList>
            <person name="Navarro D."/>
            <person name="Drula E."/>
            <person name="Chaduli D."/>
            <person name="Cazenave R."/>
            <person name="Ahrendt S."/>
            <person name="Wang J."/>
            <person name="Lipzen A."/>
            <person name="Daum C."/>
            <person name="Barry K."/>
            <person name="Grigoriev I.V."/>
            <person name="Favel A."/>
            <person name="Rosso M.N."/>
            <person name="Martin F."/>
        </authorList>
    </citation>
    <scope>NUCLEOTIDE SEQUENCE [LARGE SCALE GENOMIC DNA]</scope>
    <source>
        <strain evidence="6 7">CIRM-BRFM 2984</strain>
    </source>
</reference>
<evidence type="ECO:0000256" key="3">
    <source>
        <dbReference type="SAM" id="MobiDB-lite"/>
    </source>
</evidence>
<evidence type="ECO:0000313" key="7">
    <source>
        <dbReference type="Proteomes" id="UP001362999"/>
    </source>
</evidence>
<keyword evidence="1 2" id="KW-0728">SH3 domain</keyword>
<sequence length="423" mass="47062">MVKIYIQDRESEACMRYTVDLRQSVGSLKAEIEEIEGIGAQRQYLEFEGKELEDHYTLQYYLVQEESLVLFSDIRNWRVGYTSGKTTLLGQLLDRLSRLVSPPSEANWEDEFNDGRSPWVDGGIGRSIPFQALYDWDGDMKHDSTKGLALAKEMDLIILETEGYESTDENWCLGRSCKTDATGWVPRCYIRSTGIETSDVGTPILPVFNFPSAEPLQFKVCLGERGHSYVQVVVKYEAVAPPGEATFVNVALSCVSTAERCITSVSLKIVAPGLKMDGVRFPDATILSSPNSVNIEATNMLTSEHHGDLNFTIPNTPLGGTAGGSRQSEQTKKETGTRESQLSIVGMVNGADTAHWVIEGRRGVGEREGVPRMLAGMSFVLQEKPTVFQYECFVTTTKRGKQSEHWGLSGDLISKWKRKIGFR</sequence>
<dbReference type="Gene3D" id="3.10.20.90">
    <property type="entry name" value="Phosphatidylinositol 3-kinase Catalytic Subunit, Chain A, domain 1"/>
    <property type="match status" value="1"/>
</dbReference>
<evidence type="ECO:0000256" key="1">
    <source>
        <dbReference type="ARBA" id="ARBA00022443"/>
    </source>
</evidence>
<evidence type="ECO:0000313" key="6">
    <source>
        <dbReference type="EMBL" id="KAK7050637.1"/>
    </source>
</evidence>
<protein>
    <recommendedName>
        <fullName evidence="8">Ubiquitin-like domain-containing protein</fullName>
    </recommendedName>
</protein>
<dbReference type="InterPro" id="IPR001452">
    <property type="entry name" value="SH3_domain"/>
</dbReference>
<dbReference type="SUPFAM" id="SSF50044">
    <property type="entry name" value="SH3-domain"/>
    <property type="match status" value="1"/>
</dbReference>
<evidence type="ECO:0000259" key="5">
    <source>
        <dbReference type="PROSITE" id="PS50053"/>
    </source>
</evidence>
<dbReference type="Proteomes" id="UP001362999">
    <property type="component" value="Unassembled WGS sequence"/>
</dbReference>